<keyword evidence="1" id="KW-0812">Transmembrane</keyword>
<gene>
    <name evidence="2" type="ORF">Pan14r_01510</name>
</gene>
<organism evidence="2 3">
    <name type="scientific">Crateriforma conspicua</name>
    <dbReference type="NCBI Taxonomy" id="2527996"/>
    <lineage>
        <taxon>Bacteria</taxon>
        <taxon>Pseudomonadati</taxon>
        <taxon>Planctomycetota</taxon>
        <taxon>Planctomycetia</taxon>
        <taxon>Planctomycetales</taxon>
        <taxon>Planctomycetaceae</taxon>
        <taxon>Crateriforma</taxon>
    </lineage>
</organism>
<name>A0A5C5Y023_9PLAN</name>
<feature type="transmembrane region" description="Helical" evidence="1">
    <location>
        <begin position="83"/>
        <end position="106"/>
    </location>
</feature>
<accession>A0A5C5Y023</accession>
<feature type="transmembrane region" description="Helical" evidence="1">
    <location>
        <begin position="212"/>
        <end position="231"/>
    </location>
</feature>
<feature type="transmembrane region" description="Helical" evidence="1">
    <location>
        <begin position="274"/>
        <end position="292"/>
    </location>
</feature>
<feature type="transmembrane region" description="Helical" evidence="1">
    <location>
        <begin position="148"/>
        <end position="169"/>
    </location>
</feature>
<protein>
    <recommendedName>
        <fullName evidence="4">EamA-like transporter family protein</fullName>
    </recommendedName>
</protein>
<keyword evidence="3" id="KW-1185">Reference proteome</keyword>
<dbReference type="EMBL" id="SJPL01000001">
    <property type="protein sequence ID" value="TWT67913.1"/>
    <property type="molecule type" value="Genomic_DNA"/>
</dbReference>
<feature type="transmembrane region" description="Helical" evidence="1">
    <location>
        <begin position="238"/>
        <end position="262"/>
    </location>
</feature>
<dbReference type="Proteomes" id="UP000317238">
    <property type="component" value="Unassembled WGS sequence"/>
</dbReference>
<comment type="caution">
    <text evidence="2">The sequence shown here is derived from an EMBL/GenBank/DDBJ whole genome shotgun (WGS) entry which is preliminary data.</text>
</comment>
<dbReference type="AlphaFoldDB" id="A0A5C5Y023"/>
<reference evidence="2 3" key="1">
    <citation type="submission" date="2019-02" db="EMBL/GenBank/DDBJ databases">
        <title>Deep-cultivation of Planctomycetes and their phenomic and genomic characterization uncovers novel biology.</title>
        <authorList>
            <person name="Wiegand S."/>
            <person name="Jogler M."/>
            <person name="Boedeker C."/>
            <person name="Pinto D."/>
            <person name="Vollmers J."/>
            <person name="Rivas-Marin E."/>
            <person name="Kohn T."/>
            <person name="Peeters S.H."/>
            <person name="Heuer A."/>
            <person name="Rast P."/>
            <person name="Oberbeckmann S."/>
            <person name="Bunk B."/>
            <person name="Jeske O."/>
            <person name="Meyerdierks A."/>
            <person name="Storesund J.E."/>
            <person name="Kallscheuer N."/>
            <person name="Luecker S."/>
            <person name="Lage O.M."/>
            <person name="Pohl T."/>
            <person name="Merkel B.J."/>
            <person name="Hornburger P."/>
            <person name="Mueller R.-W."/>
            <person name="Bruemmer F."/>
            <person name="Labrenz M."/>
            <person name="Spormann A.M."/>
            <person name="Op Den Camp H."/>
            <person name="Overmann J."/>
            <person name="Amann R."/>
            <person name="Jetten M.S.M."/>
            <person name="Mascher T."/>
            <person name="Medema M.H."/>
            <person name="Devos D.P."/>
            <person name="Kaster A.-K."/>
            <person name="Ovreas L."/>
            <person name="Rohde M."/>
            <person name="Galperin M.Y."/>
            <person name="Jogler C."/>
        </authorList>
    </citation>
    <scope>NUCLEOTIDE SEQUENCE [LARGE SCALE GENOMIC DNA]</scope>
    <source>
        <strain evidence="2 3">Pan14r</strain>
    </source>
</reference>
<evidence type="ECO:0000313" key="3">
    <source>
        <dbReference type="Proteomes" id="UP000317238"/>
    </source>
</evidence>
<feature type="transmembrane region" description="Helical" evidence="1">
    <location>
        <begin position="304"/>
        <end position="328"/>
    </location>
</feature>
<proteinExistence type="predicted"/>
<feature type="transmembrane region" description="Helical" evidence="1">
    <location>
        <begin position="334"/>
        <end position="354"/>
    </location>
</feature>
<feature type="transmembrane region" description="Helical" evidence="1">
    <location>
        <begin position="181"/>
        <end position="200"/>
    </location>
</feature>
<keyword evidence="1" id="KW-0472">Membrane</keyword>
<evidence type="ECO:0000313" key="2">
    <source>
        <dbReference type="EMBL" id="TWT67913.1"/>
    </source>
</evidence>
<sequence>MAFFCALIGKMPGFPRLPGRPHHGLDGRLFPTPVSHGGATLVSSLAGSRVSSLATRRVPYRRRPGSLRFSIPPCSVSFAKSPAWMSSIATVFVLSAALLYTVAVLCLKRATDWRPGPWRVTFLCNWATTILFAPLWLWGDTPVDWSLWWQPILIATLFVGGQALVVVALNLGDVSIATPLMGLKILIVTAITLTVSWLGYGDAAIPSDAWKLITAAVLSTVAVAMLGASGAGGQHRRLLLTAAASIGAAVCYAIFDCLLQYWGPVWSTTRLMPLVMGWAGVLSIGLVPFFSAPLRRLEPAALPWIAGGAFLMALQAVFLTCTISTWGHAAEANVLYSSRGLWAVVLIWMVGHWFSKSEQAAGGKVMTQRLIAAGLLSIAIVLVV</sequence>
<feature type="transmembrane region" description="Helical" evidence="1">
    <location>
        <begin position="118"/>
        <end position="136"/>
    </location>
</feature>
<evidence type="ECO:0000256" key="1">
    <source>
        <dbReference type="SAM" id="Phobius"/>
    </source>
</evidence>
<keyword evidence="1" id="KW-1133">Transmembrane helix</keyword>
<evidence type="ECO:0008006" key="4">
    <source>
        <dbReference type="Google" id="ProtNLM"/>
    </source>
</evidence>